<dbReference type="OrthoDB" id="1187715at2759"/>
<name>A0A8K0HSS0_9ROSA</name>
<feature type="compositionally biased region" description="Polar residues" evidence="1">
    <location>
        <begin position="34"/>
        <end position="43"/>
    </location>
</feature>
<dbReference type="Proteomes" id="UP000796880">
    <property type="component" value="Unassembled WGS sequence"/>
</dbReference>
<protein>
    <submittedName>
        <fullName evidence="2">Uncharacterized protein</fullName>
    </submittedName>
</protein>
<feature type="compositionally biased region" description="Low complexity" evidence="1">
    <location>
        <begin position="64"/>
        <end position="74"/>
    </location>
</feature>
<feature type="compositionally biased region" description="Basic and acidic residues" evidence="1">
    <location>
        <begin position="49"/>
        <end position="61"/>
    </location>
</feature>
<gene>
    <name evidence="2" type="ORF">FNV43_RR01598</name>
</gene>
<evidence type="ECO:0000313" key="2">
    <source>
        <dbReference type="EMBL" id="KAF3456944.1"/>
    </source>
</evidence>
<proteinExistence type="predicted"/>
<dbReference type="AlphaFoldDB" id="A0A8K0HSS0"/>
<evidence type="ECO:0000313" key="3">
    <source>
        <dbReference type="Proteomes" id="UP000796880"/>
    </source>
</evidence>
<comment type="caution">
    <text evidence="2">The sequence shown here is derived from an EMBL/GenBank/DDBJ whole genome shotgun (WGS) entry which is preliminary data.</text>
</comment>
<feature type="region of interest" description="Disordered" evidence="1">
    <location>
        <begin position="1"/>
        <end position="79"/>
    </location>
</feature>
<dbReference type="EMBL" id="VOIH02000001">
    <property type="protein sequence ID" value="KAF3456944.1"/>
    <property type="molecule type" value="Genomic_DNA"/>
</dbReference>
<reference evidence="2" key="1">
    <citation type="submission" date="2020-03" db="EMBL/GenBank/DDBJ databases">
        <title>A high-quality chromosome-level genome assembly of a woody plant with both climbing and erect habits, Rhamnella rubrinervis.</title>
        <authorList>
            <person name="Lu Z."/>
            <person name="Yang Y."/>
            <person name="Zhu X."/>
            <person name="Sun Y."/>
        </authorList>
    </citation>
    <scope>NUCLEOTIDE SEQUENCE</scope>
    <source>
        <strain evidence="2">BYM</strain>
        <tissue evidence="2">Leaf</tissue>
    </source>
</reference>
<accession>A0A8K0HSS0</accession>
<organism evidence="2 3">
    <name type="scientific">Rhamnella rubrinervis</name>
    <dbReference type="NCBI Taxonomy" id="2594499"/>
    <lineage>
        <taxon>Eukaryota</taxon>
        <taxon>Viridiplantae</taxon>
        <taxon>Streptophyta</taxon>
        <taxon>Embryophyta</taxon>
        <taxon>Tracheophyta</taxon>
        <taxon>Spermatophyta</taxon>
        <taxon>Magnoliopsida</taxon>
        <taxon>eudicotyledons</taxon>
        <taxon>Gunneridae</taxon>
        <taxon>Pentapetalae</taxon>
        <taxon>rosids</taxon>
        <taxon>fabids</taxon>
        <taxon>Rosales</taxon>
        <taxon>Rhamnaceae</taxon>
        <taxon>rhamnoid group</taxon>
        <taxon>Rhamneae</taxon>
        <taxon>Rhamnella</taxon>
    </lineage>
</organism>
<sequence length="137" mass="15284">MAGTLPGVGVSSRRKLKPNHPSFTSNKEWMFKPSMSTANNTTAMDLDETALRARQRLEKKLGYSPPSSSRSSSSNNQHRTTQRILVWLQSYISCAYQPTAKKQRQKDYLLDKITDRKGCAVAHSASPCCTTPLIHSL</sequence>
<keyword evidence="3" id="KW-1185">Reference proteome</keyword>
<evidence type="ECO:0000256" key="1">
    <source>
        <dbReference type="SAM" id="MobiDB-lite"/>
    </source>
</evidence>